<dbReference type="RefSeq" id="WP_145432836.1">
    <property type="nucleotide sequence ID" value="NZ_CP036339.1"/>
</dbReference>
<sequence length="575" mass="58065" precursor="true">MRVIPFVYACFVVLAFAQPVAAATTSWNSNIGGSFTNAAKWTAGVPLINDTAVFNRNLDIEYGVTFPGRPILSPLTREVRQLIVGANTVSFSDSVDFDQLPANFSIDAANTLAEGALIIGNTAGQVGELNSTLNNFSTSSVIVGNTELFPLTALGTLNVNGGTFNVTGSQELGDELIIGNEGNGLLYITGGADVNVTGGPHANSVIGRSSRELFGGLVSVDGAGSTLNISGELTLGEDGIGTISVQQGGKLTTGATLMGKLPMFGIGVSTVTGAGSTWTNNGDIVVGREGEAAIRVLSGGVATTSGSVFLGELSGSAGSATISGVGATWTIGGNLVVGNSGTGPSNGIRVLSGGSLSVAGLLTVASNGLIESNAKISADLVNGGTIDPGSDLSITAGALQLDGTYTQTAGGKLKFDLGGTLPATDYDQLLVSEAVSLNGTLEVLLHSPFMPIVGNAFNIIDGASISGTFNTLQLPTLPSGTSWNKSQLYTTGTLLVTIAGDFDADGDVDGGDFLLWQSGGSLNPFSASDLADWQNYYGAGPLVAGSAAVPESSTEVLLALAAMGSGCTRRRRNAQ</sequence>
<feature type="chain" id="PRO_5022108928" description="Autotransporter-associated beta strand repeat protein" evidence="1">
    <location>
        <begin position="23"/>
        <end position="575"/>
    </location>
</feature>
<reference evidence="2 3" key="1">
    <citation type="submission" date="2019-02" db="EMBL/GenBank/DDBJ databases">
        <title>Deep-cultivation of Planctomycetes and their phenomic and genomic characterization uncovers novel biology.</title>
        <authorList>
            <person name="Wiegand S."/>
            <person name="Jogler M."/>
            <person name="Boedeker C."/>
            <person name="Pinto D."/>
            <person name="Vollmers J."/>
            <person name="Rivas-Marin E."/>
            <person name="Kohn T."/>
            <person name="Peeters S.H."/>
            <person name="Heuer A."/>
            <person name="Rast P."/>
            <person name="Oberbeckmann S."/>
            <person name="Bunk B."/>
            <person name="Jeske O."/>
            <person name="Meyerdierks A."/>
            <person name="Storesund J.E."/>
            <person name="Kallscheuer N."/>
            <person name="Luecker S."/>
            <person name="Lage O.M."/>
            <person name="Pohl T."/>
            <person name="Merkel B.J."/>
            <person name="Hornburger P."/>
            <person name="Mueller R.-W."/>
            <person name="Bruemmer F."/>
            <person name="Labrenz M."/>
            <person name="Spormann A.M."/>
            <person name="Op den Camp H."/>
            <person name="Overmann J."/>
            <person name="Amann R."/>
            <person name="Jetten M.S.M."/>
            <person name="Mascher T."/>
            <person name="Medema M.H."/>
            <person name="Devos D.P."/>
            <person name="Kaster A.-K."/>
            <person name="Ovreas L."/>
            <person name="Rohde M."/>
            <person name="Galperin M.Y."/>
            <person name="Jogler C."/>
        </authorList>
    </citation>
    <scope>NUCLEOTIDE SEQUENCE [LARGE SCALE GENOMIC DNA]</scope>
    <source>
        <strain evidence="2 3">I41</strain>
    </source>
</reference>
<proteinExistence type="predicted"/>
<evidence type="ECO:0000313" key="3">
    <source>
        <dbReference type="Proteomes" id="UP000317909"/>
    </source>
</evidence>
<dbReference type="NCBIfam" id="TIGR04393">
    <property type="entry name" value="rpt_T5SS_PEPC"/>
    <property type="match status" value="3"/>
</dbReference>
<keyword evidence="1" id="KW-0732">Signal</keyword>
<evidence type="ECO:0008006" key="4">
    <source>
        <dbReference type="Google" id="ProtNLM"/>
    </source>
</evidence>
<dbReference type="EMBL" id="CP036339">
    <property type="protein sequence ID" value="QDT73266.1"/>
    <property type="molecule type" value="Genomic_DNA"/>
</dbReference>
<dbReference type="OrthoDB" id="292813at2"/>
<protein>
    <recommendedName>
        <fullName evidence="4">Autotransporter-associated beta strand repeat protein</fullName>
    </recommendedName>
</protein>
<evidence type="ECO:0000256" key="1">
    <source>
        <dbReference type="SAM" id="SignalP"/>
    </source>
</evidence>
<name>A0A517TY23_9BACT</name>
<evidence type="ECO:0000313" key="2">
    <source>
        <dbReference type="EMBL" id="QDT73266.1"/>
    </source>
</evidence>
<feature type="signal peptide" evidence="1">
    <location>
        <begin position="1"/>
        <end position="22"/>
    </location>
</feature>
<dbReference type="AlphaFoldDB" id="A0A517TY23"/>
<organism evidence="2 3">
    <name type="scientific">Lacipirellula limnantheis</name>
    <dbReference type="NCBI Taxonomy" id="2528024"/>
    <lineage>
        <taxon>Bacteria</taxon>
        <taxon>Pseudomonadati</taxon>
        <taxon>Planctomycetota</taxon>
        <taxon>Planctomycetia</taxon>
        <taxon>Pirellulales</taxon>
        <taxon>Lacipirellulaceae</taxon>
        <taxon>Lacipirellula</taxon>
    </lineage>
</organism>
<dbReference type="KEGG" id="llh:I41_24550"/>
<dbReference type="Proteomes" id="UP000317909">
    <property type="component" value="Chromosome"/>
</dbReference>
<dbReference type="InterPro" id="IPR030895">
    <property type="entry name" value="T5SS_PEPC_rpt"/>
</dbReference>
<keyword evidence="3" id="KW-1185">Reference proteome</keyword>
<accession>A0A517TY23</accession>
<gene>
    <name evidence="2" type="ORF">I41_24550</name>
</gene>